<comment type="caution">
    <text evidence="5">The sequence shown here is derived from an EMBL/GenBank/DDBJ whole genome shotgun (WGS) entry which is preliminary data.</text>
</comment>
<dbReference type="PANTHER" id="PTHR47235">
    <property type="entry name" value="BLR6548 PROTEIN"/>
    <property type="match status" value="1"/>
</dbReference>
<reference evidence="5 6" key="1">
    <citation type="journal article" date="2019" name="Int. J. Syst. Evol. Microbiol.">
        <title>The Global Catalogue of Microorganisms (GCM) 10K type strain sequencing project: providing services to taxonomists for standard genome sequencing and annotation.</title>
        <authorList>
            <consortium name="The Broad Institute Genomics Platform"/>
            <consortium name="The Broad Institute Genome Sequencing Center for Infectious Disease"/>
            <person name="Wu L."/>
            <person name="Ma J."/>
        </authorList>
    </citation>
    <scope>NUCLEOTIDE SEQUENCE [LARGE SCALE GENOMIC DNA]</scope>
    <source>
        <strain evidence="5 6">JCM 14902</strain>
    </source>
</reference>
<dbReference type="InterPro" id="IPR028081">
    <property type="entry name" value="Leu-bd"/>
</dbReference>
<dbReference type="RefSeq" id="WP_344057664.1">
    <property type="nucleotide sequence ID" value="NZ_BAAAOH010000001.1"/>
</dbReference>
<feature type="domain" description="Leucine-binding protein" evidence="4">
    <location>
        <begin position="51"/>
        <end position="406"/>
    </location>
</feature>
<dbReference type="EMBL" id="BAAAOH010000001">
    <property type="protein sequence ID" value="GAA1973482.1"/>
    <property type="molecule type" value="Genomic_DNA"/>
</dbReference>
<feature type="region of interest" description="Disordered" evidence="3">
    <location>
        <begin position="32"/>
        <end position="52"/>
    </location>
</feature>
<evidence type="ECO:0000256" key="3">
    <source>
        <dbReference type="SAM" id="MobiDB-lite"/>
    </source>
</evidence>
<proteinExistence type="inferred from homology"/>
<dbReference type="SUPFAM" id="SSF53822">
    <property type="entry name" value="Periplasmic binding protein-like I"/>
    <property type="match status" value="1"/>
</dbReference>
<evidence type="ECO:0000256" key="1">
    <source>
        <dbReference type="ARBA" id="ARBA00010062"/>
    </source>
</evidence>
<organism evidence="5 6">
    <name type="scientific">Microbacterium pumilum</name>
    <dbReference type="NCBI Taxonomy" id="344165"/>
    <lineage>
        <taxon>Bacteria</taxon>
        <taxon>Bacillati</taxon>
        <taxon>Actinomycetota</taxon>
        <taxon>Actinomycetes</taxon>
        <taxon>Micrococcales</taxon>
        <taxon>Microbacteriaceae</taxon>
        <taxon>Microbacterium</taxon>
    </lineage>
</organism>
<dbReference type="CDD" id="cd06343">
    <property type="entry name" value="PBP1_ABC_ligand_binding-like"/>
    <property type="match status" value="1"/>
</dbReference>
<keyword evidence="2" id="KW-0732">Signal</keyword>
<dbReference type="Gene3D" id="3.40.50.2300">
    <property type="match status" value="2"/>
</dbReference>
<evidence type="ECO:0000313" key="5">
    <source>
        <dbReference type="EMBL" id="GAA1973482.1"/>
    </source>
</evidence>
<name>A0ABN2RR57_9MICO</name>
<dbReference type="PANTHER" id="PTHR47235:SF1">
    <property type="entry name" value="BLR6548 PROTEIN"/>
    <property type="match status" value="1"/>
</dbReference>
<dbReference type="PROSITE" id="PS51257">
    <property type="entry name" value="PROKAR_LIPOPROTEIN"/>
    <property type="match status" value="1"/>
</dbReference>
<sequence>MSTQRTRMRAVSVVAGIGIVALLAAGCARGSDGGGGGDETSAPSPGITDDSITLGITTPLSGPTAGPGTCTVAGITAYFGAKNADGGVEFGDGKTREVKIEALDDAYDPQKAAANYEQLKDSVFAMTAGLGTPTNRAWREAATADEVPQALIETGDPIFSDATESPWSLGFVPIYQNEGAAFGELLASSSEEHKVAILSQNDDYGAGYVEGFKSAIEGADNIEIVKELTYEATDASVDAQLTELAATDADVFFNAMSITPLVISSLQKTQELGWLPSWFLPSNTSSPTAILEPGGASAFPGVYTVSFAKAAASPAFAEDPDVVDFLANLNEYADYPDTPAFPHCSWSYMIGATLEQVFAKMTEPTRADFMEQLRTISDFAAPLMLEGTAVDTTQDGQPAVSSVVVQKYNGKGYANADTFG</sequence>
<evidence type="ECO:0000313" key="6">
    <source>
        <dbReference type="Proteomes" id="UP001500326"/>
    </source>
</evidence>
<accession>A0ABN2RR57</accession>
<dbReference type="Proteomes" id="UP001500326">
    <property type="component" value="Unassembled WGS sequence"/>
</dbReference>
<gene>
    <name evidence="5" type="ORF">GCM10009777_02000</name>
</gene>
<protein>
    <submittedName>
        <fullName evidence="5">ABC transporter substrate-binding protein</fullName>
    </submittedName>
</protein>
<dbReference type="Pfam" id="PF13458">
    <property type="entry name" value="Peripla_BP_6"/>
    <property type="match status" value="1"/>
</dbReference>
<keyword evidence="6" id="KW-1185">Reference proteome</keyword>
<comment type="similarity">
    <text evidence="1">Belongs to the leucine-binding protein family.</text>
</comment>
<dbReference type="InterPro" id="IPR028082">
    <property type="entry name" value="Peripla_BP_I"/>
</dbReference>
<evidence type="ECO:0000259" key="4">
    <source>
        <dbReference type="Pfam" id="PF13458"/>
    </source>
</evidence>
<evidence type="ECO:0000256" key="2">
    <source>
        <dbReference type="ARBA" id="ARBA00022729"/>
    </source>
</evidence>